<dbReference type="Proteomes" id="UP000614272">
    <property type="component" value="Unassembled WGS sequence"/>
</dbReference>
<dbReference type="PROSITE" id="PS51833">
    <property type="entry name" value="HDOD"/>
    <property type="match status" value="1"/>
</dbReference>
<dbReference type="Gene3D" id="1.10.3210.10">
    <property type="entry name" value="Hypothetical protein af1432"/>
    <property type="match status" value="1"/>
</dbReference>
<accession>A0ABQ1RDK8</accession>
<proteinExistence type="predicted"/>
<name>A0ABQ1RDK8_9ALTE</name>
<feature type="domain" description="HDOD" evidence="1">
    <location>
        <begin position="14"/>
        <end position="207"/>
    </location>
</feature>
<evidence type="ECO:0000313" key="3">
    <source>
        <dbReference type="Proteomes" id="UP000614272"/>
    </source>
</evidence>
<evidence type="ECO:0000313" key="2">
    <source>
        <dbReference type="EMBL" id="GGD64915.1"/>
    </source>
</evidence>
<sequence>MRSAQDVARYAGQSFALPQSCSKIRSLLDDPITDSADIADVIALDPSLSSKLLKLANSALFRFPAQVNSITKAVNVIGGEALYNLALAETASSAFRHFANDAVDVRRFWQQSVFAGLAAKQLARVSKVRGSDEYFVAGLLHQLSELVLAAQQPERVSECSKYDEQELPWQRQQRLLGFTYTQCSALILQQWQLPNQFSYIIEHMHDEVKIACGKDLAIGHLSFRLALHMVDARYKLDNLLSPVALKKLKLEPTDVQDIIKFTRMDAHKLLAVMNPELF</sequence>
<dbReference type="RefSeq" id="WP_099034351.1">
    <property type="nucleotide sequence ID" value="NZ_BMGJ01000007.1"/>
</dbReference>
<dbReference type="PANTHER" id="PTHR33525">
    <property type="match status" value="1"/>
</dbReference>
<dbReference type="InterPro" id="IPR052340">
    <property type="entry name" value="RNase_Y/CdgJ"/>
</dbReference>
<protein>
    <recommendedName>
        <fullName evidence="1">HDOD domain-containing protein</fullName>
    </recommendedName>
</protein>
<dbReference type="PANTHER" id="PTHR33525:SF3">
    <property type="entry name" value="RIBONUCLEASE Y"/>
    <property type="match status" value="1"/>
</dbReference>
<dbReference type="SUPFAM" id="SSF109604">
    <property type="entry name" value="HD-domain/PDEase-like"/>
    <property type="match status" value="1"/>
</dbReference>
<organism evidence="2 3">
    <name type="scientific">Lacimicrobium alkaliphilum</name>
    <dbReference type="NCBI Taxonomy" id="1526571"/>
    <lineage>
        <taxon>Bacteria</taxon>
        <taxon>Pseudomonadati</taxon>
        <taxon>Pseudomonadota</taxon>
        <taxon>Gammaproteobacteria</taxon>
        <taxon>Alteromonadales</taxon>
        <taxon>Alteromonadaceae</taxon>
        <taxon>Lacimicrobium</taxon>
    </lineage>
</organism>
<reference evidence="3" key="1">
    <citation type="journal article" date="2019" name="Int. J. Syst. Evol. Microbiol.">
        <title>The Global Catalogue of Microorganisms (GCM) 10K type strain sequencing project: providing services to taxonomists for standard genome sequencing and annotation.</title>
        <authorList>
            <consortium name="The Broad Institute Genomics Platform"/>
            <consortium name="The Broad Institute Genome Sequencing Center for Infectious Disease"/>
            <person name="Wu L."/>
            <person name="Ma J."/>
        </authorList>
    </citation>
    <scope>NUCLEOTIDE SEQUENCE [LARGE SCALE GENOMIC DNA]</scope>
    <source>
        <strain evidence="3">CGMCC 1.12923</strain>
    </source>
</reference>
<dbReference type="InterPro" id="IPR013976">
    <property type="entry name" value="HDOD"/>
</dbReference>
<keyword evidence="3" id="KW-1185">Reference proteome</keyword>
<gene>
    <name evidence="2" type="ORF">GCM10011357_20320</name>
</gene>
<comment type="caution">
    <text evidence="2">The sequence shown here is derived from an EMBL/GenBank/DDBJ whole genome shotgun (WGS) entry which is preliminary data.</text>
</comment>
<dbReference type="Pfam" id="PF08668">
    <property type="entry name" value="HDOD"/>
    <property type="match status" value="1"/>
</dbReference>
<evidence type="ECO:0000259" key="1">
    <source>
        <dbReference type="PROSITE" id="PS51833"/>
    </source>
</evidence>
<dbReference type="EMBL" id="BMGJ01000007">
    <property type="protein sequence ID" value="GGD64915.1"/>
    <property type="molecule type" value="Genomic_DNA"/>
</dbReference>